<dbReference type="SUPFAM" id="SSF53300">
    <property type="entry name" value="vWA-like"/>
    <property type="match status" value="1"/>
</dbReference>
<dbReference type="KEGG" id="ppp:112284886"/>
<reference evidence="3 5" key="1">
    <citation type="journal article" date="2008" name="Science">
        <title>The Physcomitrella genome reveals evolutionary insights into the conquest of land by plants.</title>
        <authorList>
            <person name="Rensing S."/>
            <person name="Lang D."/>
            <person name="Zimmer A."/>
            <person name="Terry A."/>
            <person name="Salamov A."/>
            <person name="Shapiro H."/>
            <person name="Nishiyama T."/>
            <person name="Perroud P.-F."/>
            <person name="Lindquist E."/>
            <person name="Kamisugi Y."/>
            <person name="Tanahashi T."/>
            <person name="Sakakibara K."/>
            <person name="Fujita T."/>
            <person name="Oishi K."/>
            <person name="Shin-I T."/>
            <person name="Kuroki Y."/>
            <person name="Toyoda A."/>
            <person name="Suzuki Y."/>
            <person name="Hashimoto A."/>
            <person name="Yamaguchi K."/>
            <person name="Sugano A."/>
            <person name="Kohara Y."/>
            <person name="Fujiyama A."/>
            <person name="Anterola A."/>
            <person name="Aoki S."/>
            <person name="Ashton N."/>
            <person name="Barbazuk W.B."/>
            <person name="Barker E."/>
            <person name="Bennetzen J."/>
            <person name="Bezanilla M."/>
            <person name="Blankenship R."/>
            <person name="Cho S.H."/>
            <person name="Dutcher S."/>
            <person name="Estelle M."/>
            <person name="Fawcett J.A."/>
            <person name="Gundlach H."/>
            <person name="Hanada K."/>
            <person name="Heyl A."/>
            <person name="Hicks K.A."/>
            <person name="Hugh J."/>
            <person name="Lohr M."/>
            <person name="Mayer K."/>
            <person name="Melkozernov A."/>
            <person name="Murata T."/>
            <person name="Nelson D."/>
            <person name="Pils B."/>
            <person name="Prigge M."/>
            <person name="Reiss B."/>
            <person name="Renner T."/>
            <person name="Rombauts S."/>
            <person name="Rushton P."/>
            <person name="Sanderfoot A."/>
            <person name="Schween G."/>
            <person name="Shiu S.-H."/>
            <person name="Stueber K."/>
            <person name="Theodoulou F.L."/>
            <person name="Tu H."/>
            <person name="Van de Peer Y."/>
            <person name="Verrier P.J."/>
            <person name="Waters E."/>
            <person name="Wood A."/>
            <person name="Yang L."/>
            <person name="Cove D."/>
            <person name="Cuming A."/>
            <person name="Hasebe M."/>
            <person name="Lucas S."/>
            <person name="Mishler D.B."/>
            <person name="Reski R."/>
            <person name="Grigoriev I."/>
            <person name="Quatrano R.S."/>
            <person name="Boore J.L."/>
        </authorList>
    </citation>
    <scope>NUCLEOTIDE SEQUENCE [LARGE SCALE GENOMIC DNA]</scope>
    <source>
        <strain evidence="4 5">cv. Gransden 2004</strain>
    </source>
</reference>
<feature type="chain" id="PRO_5043158268" description="VWFA domain-containing protein" evidence="2">
    <location>
        <begin position="20"/>
        <end position="621"/>
    </location>
</feature>
<dbReference type="PANTHER" id="PTHR10166:SF37">
    <property type="entry name" value="STOLID, ISOFORM H"/>
    <property type="match status" value="1"/>
</dbReference>
<dbReference type="InterPro" id="IPR036465">
    <property type="entry name" value="vWFA_dom_sf"/>
</dbReference>
<proteinExistence type="predicted"/>
<dbReference type="EnsemblPlants" id="Pp3c7_19620V3.2">
    <property type="protein sequence ID" value="Pp3c7_19620V3.2"/>
    <property type="gene ID" value="Pp3c7_19620"/>
</dbReference>
<feature type="transmembrane region" description="Helical" evidence="1">
    <location>
        <begin position="542"/>
        <end position="564"/>
    </location>
</feature>
<dbReference type="GO" id="GO:0005891">
    <property type="term" value="C:voltage-gated calcium channel complex"/>
    <property type="evidence" value="ECO:0000318"/>
    <property type="project" value="GO_Central"/>
</dbReference>
<evidence type="ECO:0000256" key="1">
    <source>
        <dbReference type="SAM" id="Phobius"/>
    </source>
</evidence>
<dbReference type="PANTHER" id="PTHR10166">
    <property type="entry name" value="VOLTAGE-DEPENDENT CALCIUM CHANNEL SUBUNIT ALPHA-2/DELTA-RELATED"/>
    <property type="match status" value="1"/>
</dbReference>
<name>A0A2K1KC88_PHYPA</name>
<keyword evidence="1" id="KW-1133">Transmembrane helix</keyword>
<reference evidence="4" key="3">
    <citation type="submission" date="2020-12" db="UniProtKB">
        <authorList>
            <consortium name="EnsemblPlants"/>
        </authorList>
    </citation>
    <scope>IDENTIFICATION</scope>
</reference>
<dbReference type="GO" id="GO:0005245">
    <property type="term" value="F:voltage-gated calcium channel activity"/>
    <property type="evidence" value="ECO:0000318"/>
    <property type="project" value="GO_Central"/>
</dbReference>
<evidence type="ECO:0000256" key="2">
    <source>
        <dbReference type="SAM" id="SignalP"/>
    </source>
</evidence>
<dbReference type="InterPro" id="IPR051173">
    <property type="entry name" value="Ca_channel_alpha-2/delta"/>
</dbReference>
<dbReference type="EnsemblPlants" id="Pp3c7_19620V3.1">
    <property type="protein sequence ID" value="Pp3c7_19620V3.1"/>
    <property type="gene ID" value="Pp3c7_19620"/>
</dbReference>
<protein>
    <recommendedName>
        <fullName evidence="6">VWFA domain-containing protein</fullName>
    </recommendedName>
</protein>
<dbReference type="Gramene" id="Pp3c7_19620V3.2">
    <property type="protein sequence ID" value="Pp3c7_19620V3.2"/>
    <property type="gene ID" value="Pp3c7_19620"/>
</dbReference>
<evidence type="ECO:0000313" key="4">
    <source>
        <dbReference type="EnsemblPlants" id="Pp3c7_19620V3.1"/>
    </source>
</evidence>
<dbReference type="STRING" id="3218.A0A2K1KC88"/>
<evidence type="ECO:0000313" key="3">
    <source>
        <dbReference type="EMBL" id="PNR51393.1"/>
    </source>
</evidence>
<dbReference type="Gene3D" id="3.30.450.20">
    <property type="entry name" value="PAS domain"/>
    <property type="match status" value="1"/>
</dbReference>
<dbReference type="RefSeq" id="XP_024380994.1">
    <property type="nucleotide sequence ID" value="XM_024525226.2"/>
</dbReference>
<keyword evidence="2" id="KW-0732">Signal</keyword>
<sequence>MRTRLVWLLVAIFSLVCTPKGPLVMVCAVGDGAKYNDQKEQEVMAIAAAALANQGNCFLVGSCKSDCSRAVCRPQKEDLQDSLCTKVDNNEYCPLSNSVSNASQGCQQMMLNYKKSYITLPPNTDFQNLPTEITRDVCLQRALDSTFKTISFPDNFSYVYFGSVSGAWRAFPGRDSTEERCNSFDSRWRPWFLDAISVSKQLMILVDTGNMMGTSVTGEFQRPLGTTYLDIGIDLAVSLIQTLSPGDFVQVWPFNSSGASPLGPAINVGNYDDSGARSELMPLKDSVKRLKRSDDPRPSDLNDGVIKAVSSFKTTGSNSLKLVVVISNGNFIPLNTTTFPTAVIRQNKTKLLVYKLPVNSDSDPTSDPFLINTTLPSVLCGVQGSFEVLEAPATANPLYALRGYFSFLAQTHQDAVNSKPTWSNVYRSVAQSLDAVTVTAPAIDKDGRLVGVSGIDVYLNQLEGQLRALVVSDLASRRRGTIQPPNNLTLVCSYQNQSTVAAVCPSSSLPSDGVTCPKTDTRNLAERVCCGNCVPPPPPPFAWWKILLIFVGGSIGVFLLVWACGNCYYGSNKKFKQAVKSRFACCFCWRTKALPGADVGGLKTPAQVASVSVTQCSIRSK</sequence>
<keyword evidence="1" id="KW-0472">Membrane</keyword>
<keyword evidence="1" id="KW-0812">Transmembrane</keyword>
<dbReference type="PaxDb" id="3218-PP1S2_468V6.1"/>
<dbReference type="Proteomes" id="UP000006727">
    <property type="component" value="Chromosome 7"/>
</dbReference>
<dbReference type="GeneID" id="112284886"/>
<keyword evidence="5" id="KW-1185">Reference proteome</keyword>
<feature type="signal peptide" evidence="2">
    <location>
        <begin position="1"/>
        <end position="19"/>
    </location>
</feature>
<gene>
    <name evidence="4" type="primary">LOC112284886</name>
    <name evidence="3" type="ORF">PHYPA_010580</name>
</gene>
<dbReference type="CDD" id="cd18773">
    <property type="entry name" value="PDC1_HK_sensor"/>
    <property type="match status" value="1"/>
</dbReference>
<organism evidence="3">
    <name type="scientific">Physcomitrium patens</name>
    <name type="common">Spreading-leaved earth moss</name>
    <name type="synonym">Physcomitrella patens</name>
    <dbReference type="NCBI Taxonomy" id="3218"/>
    <lineage>
        <taxon>Eukaryota</taxon>
        <taxon>Viridiplantae</taxon>
        <taxon>Streptophyta</taxon>
        <taxon>Embryophyta</taxon>
        <taxon>Bryophyta</taxon>
        <taxon>Bryophytina</taxon>
        <taxon>Bryopsida</taxon>
        <taxon>Funariidae</taxon>
        <taxon>Funariales</taxon>
        <taxon>Funariaceae</taxon>
        <taxon>Physcomitrium</taxon>
    </lineage>
</organism>
<dbReference type="AlphaFoldDB" id="A0A2K1KC88"/>
<dbReference type="EMBL" id="ABEU02000007">
    <property type="protein sequence ID" value="PNR51393.1"/>
    <property type="molecule type" value="Genomic_DNA"/>
</dbReference>
<evidence type="ECO:0008006" key="6">
    <source>
        <dbReference type="Google" id="ProtNLM"/>
    </source>
</evidence>
<accession>A0A2K1KC88</accession>
<evidence type="ECO:0000313" key="5">
    <source>
        <dbReference type="Proteomes" id="UP000006727"/>
    </source>
</evidence>
<dbReference type="OrthoDB" id="10054666at2759"/>
<dbReference type="OMA" id="CASTHIT"/>
<reference evidence="3 5" key="2">
    <citation type="journal article" date="2018" name="Plant J.">
        <title>The Physcomitrella patens chromosome-scale assembly reveals moss genome structure and evolution.</title>
        <authorList>
            <person name="Lang D."/>
            <person name="Ullrich K.K."/>
            <person name="Murat F."/>
            <person name="Fuchs J."/>
            <person name="Jenkins J."/>
            <person name="Haas F.B."/>
            <person name="Piednoel M."/>
            <person name="Gundlach H."/>
            <person name="Van Bel M."/>
            <person name="Meyberg R."/>
            <person name="Vives C."/>
            <person name="Morata J."/>
            <person name="Symeonidi A."/>
            <person name="Hiss M."/>
            <person name="Muchero W."/>
            <person name="Kamisugi Y."/>
            <person name="Saleh O."/>
            <person name="Blanc G."/>
            <person name="Decker E.L."/>
            <person name="van Gessel N."/>
            <person name="Grimwood J."/>
            <person name="Hayes R.D."/>
            <person name="Graham S.W."/>
            <person name="Gunter L.E."/>
            <person name="McDaniel S.F."/>
            <person name="Hoernstein S.N.W."/>
            <person name="Larsson A."/>
            <person name="Li F.W."/>
            <person name="Perroud P.F."/>
            <person name="Phillips J."/>
            <person name="Ranjan P."/>
            <person name="Rokshar D.S."/>
            <person name="Rothfels C.J."/>
            <person name="Schneider L."/>
            <person name="Shu S."/>
            <person name="Stevenson D.W."/>
            <person name="Thummler F."/>
            <person name="Tillich M."/>
            <person name="Villarreal Aguilar J.C."/>
            <person name="Widiez T."/>
            <person name="Wong G.K."/>
            <person name="Wymore A."/>
            <person name="Zhang Y."/>
            <person name="Zimmer A.D."/>
            <person name="Quatrano R.S."/>
            <person name="Mayer K.F.X."/>
            <person name="Goodstein D."/>
            <person name="Casacuberta J.M."/>
            <person name="Vandepoele K."/>
            <person name="Reski R."/>
            <person name="Cuming A.C."/>
            <person name="Tuskan G.A."/>
            <person name="Maumus F."/>
            <person name="Salse J."/>
            <person name="Schmutz J."/>
            <person name="Rensing S.A."/>
        </authorList>
    </citation>
    <scope>NUCLEOTIDE SEQUENCE [LARGE SCALE GENOMIC DNA]</scope>
    <source>
        <strain evidence="4 5">cv. Gransden 2004</strain>
    </source>
</reference>
<dbReference type="Gramene" id="Pp3c7_19620V3.1">
    <property type="protein sequence ID" value="Pp3c7_19620V3.1"/>
    <property type="gene ID" value="Pp3c7_19620"/>
</dbReference>